<evidence type="ECO:0000313" key="1">
    <source>
        <dbReference type="EnsemblPlants" id="PGSC0003DMT400069024"/>
    </source>
</evidence>
<name>M1CJT6_SOLTU</name>
<dbReference type="EnsemblPlants" id="PGSC0003DMT400069024">
    <property type="protein sequence ID" value="PGSC0003DMT400069024"/>
    <property type="gene ID" value="PGSC0003DMG400026847"/>
</dbReference>
<sequence>MQIIQSLQGRLQLDLVRMMLPRGLSWSIVFTAVDLSVSVGKCICINVKLKDSQDAY</sequence>
<dbReference type="AlphaFoldDB" id="M1CJT6"/>
<reference evidence="1" key="2">
    <citation type="submission" date="2015-06" db="UniProtKB">
        <authorList>
            <consortium name="EnsemblPlants"/>
        </authorList>
    </citation>
    <scope>IDENTIFICATION</scope>
    <source>
        <strain evidence="1">DM1-3 516 R44</strain>
    </source>
</reference>
<accession>M1CJT6</accession>
<dbReference type="ExpressionAtlas" id="M1CJT6">
    <property type="expression patterns" value="baseline"/>
</dbReference>
<protein>
    <submittedName>
        <fullName evidence="1">Uncharacterized protein</fullName>
    </submittedName>
</protein>
<evidence type="ECO:0000313" key="2">
    <source>
        <dbReference type="Proteomes" id="UP000011115"/>
    </source>
</evidence>
<proteinExistence type="predicted"/>
<organism evidence="1 2">
    <name type="scientific">Solanum tuberosum</name>
    <name type="common">Potato</name>
    <dbReference type="NCBI Taxonomy" id="4113"/>
    <lineage>
        <taxon>Eukaryota</taxon>
        <taxon>Viridiplantae</taxon>
        <taxon>Streptophyta</taxon>
        <taxon>Embryophyta</taxon>
        <taxon>Tracheophyta</taxon>
        <taxon>Spermatophyta</taxon>
        <taxon>Magnoliopsida</taxon>
        <taxon>eudicotyledons</taxon>
        <taxon>Gunneridae</taxon>
        <taxon>Pentapetalae</taxon>
        <taxon>asterids</taxon>
        <taxon>lamiids</taxon>
        <taxon>Solanales</taxon>
        <taxon>Solanaceae</taxon>
        <taxon>Solanoideae</taxon>
        <taxon>Solaneae</taxon>
        <taxon>Solanum</taxon>
    </lineage>
</organism>
<reference evidence="2" key="1">
    <citation type="journal article" date="2011" name="Nature">
        <title>Genome sequence and analysis of the tuber crop potato.</title>
        <authorList>
            <consortium name="The Potato Genome Sequencing Consortium"/>
        </authorList>
    </citation>
    <scope>NUCLEOTIDE SEQUENCE [LARGE SCALE GENOMIC DNA]</scope>
    <source>
        <strain evidence="2">cv. DM1-3 516 R44</strain>
    </source>
</reference>
<keyword evidence="2" id="KW-1185">Reference proteome</keyword>
<dbReference type="HOGENOM" id="CLU_3018107_0_0_1"/>
<dbReference type="Proteomes" id="UP000011115">
    <property type="component" value="Unassembled WGS sequence"/>
</dbReference>
<dbReference type="Gramene" id="PGSC0003DMT400069024">
    <property type="protein sequence ID" value="PGSC0003DMT400069024"/>
    <property type="gene ID" value="PGSC0003DMG400026847"/>
</dbReference>